<evidence type="ECO:0000256" key="1">
    <source>
        <dbReference type="ARBA" id="ARBA00022737"/>
    </source>
</evidence>
<evidence type="ECO:0000256" key="4">
    <source>
        <dbReference type="SAM" id="SignalP"/>
    </source>
</evidence>
<organism evidence="5 6">
    <name type="scientific">Brachyspira murdochii</name>
    <dbReference type="NCBI Taxonomy" id="84378"/>
    <lineage>
        <taxon>Bacteria</taxon>
        <taxon>Pseudomonadati</taxon>
        <taxon>Spirochaetota</taxon>
        <taxon>Spirochaetia</taxon>
        <taxon>Brachyspirales</taxon>
        <taxon>Brachyspiraceae</taxon>
        <taxon>Brachyspira</taxon>
    </lineage>
</organism>
<dbReference type="Pfam" id="PF00023">
    <property type="entry name" value="Ank"/>
    <property type="match status" value="1"/>
</dbReference>
<evidence type="ECO:0000256" key="2">
    <source>
        <dbReference type="ARBA" id="ARBA00023043"/>
    </source>
</evidence>
<protein>
    <submittedName>
        <fullName evidence="5">Ankyrin</fullName>
    </submittedName>
</protein>
<feature type="chain" id="PRO_5046365391" evidence="4">
    <location>
        <begin position="19"/>
        <end position="385"/>
    </location>
</feature>
<dbReference type="RefSeq" id="WP_104618425.1">
    <property type="nucleotide sequence ID" value="NZ_JJMJ01000102.1"/>
</dbReference>
<name>A0ABX5B7I7_9SPIR</name>
<accession>A0ABX5B7I7</accession>
<sequence length="385" mass="42891">MKKIIIMALILISIINIISCNSKKTDNTEVTANTNAVNTNNAETNTKLTSVINTNALETNTKEYEGYAANIYYSASSVEEYAQAIADFNLIKDKASLDEWQSKYTDQTPITFAIDYYPTEEKAIELISYGADVNQKDFRGLTPLMNASLNGYVKLAIELIKHNADVNAKDNTSADSLFYAVNANNSLELVKVLLNSGANPNIVYSDPEEGSFTILDRSLYYNNFEIFKTLVENGANINKVNDRGEPLIVDAIRRERFDIVKYLVDKGIDPTMKYTDYRSIPFSLLAAAVNNNDTKIAEYLIDKGADVNTKAIIDNYMENDMTSNSKDDSKEAVNLILAAIENENTSLVKLLIEKGADTTVVNKEKKTVFDIAREKGYDDIVALEK</sequence>
<reference evidence="5 6" key="1">
    <citation type="submission" date="2014-04" db="EMBL/GenBank/DDBJ databases">
        <title>Whole genome sequence of 'Brachyspira hampsonii' D13-03603F2.</title>
        <authorList>
            <person name="Patterson A.H."/>
            <person name="Chaban B."/>
            <person name="Fernando C."/>
            <person name="Harding J.C."/>
            <person name="Hill J.E."/>
        </authorList>
    </citation>
    <scope>NUCLEOTIDE SEQUENCE [LARGE SCALE GENOMIC DNA]</scope>
    <source>
        <strain evidence="5 6">D13-03603F2</strain>
    </source>
</reference>
<dbReference type="Proteomes" id="UP000238924">
    <property type="component" value="Unassembled WGS sequence"/>
</dbReference>
<dbReference type="Gene3D" id="1.25.40.20">
    <property type="entry name" value="Ankyrin repeat-containing domain"/>
    <property type="match status" value="2"/>
</dbReference>
<proteinExistence type="predicted"/>
<dbReference type="Pfam" id="PF12796">
    <property type="entry name" value="Ank_2"/>
    <property type="match status" value="2"/>
</dbReference>
<feature type="signal peptide" evidence="4">
    <location>
        <begin position="1"/>
        <end position="18"/>
    </location>
</feature>
<feature type="repeat" description="ANK" evidence="3">
    <location>
        <begin position="139"/>
        <end position="171"/>
    </location>
</feature>
<comment type="caution">
    <text evidence="5">The sequence shown here is derived from an EMBL/GenBank/DDBJ whole genome shotgun (WGS) entry which is preliminary data.</text>
</comment>
<dbReference type="SUPFAM" id="SSF48403">
    <property type="entry name" value="Ankyrin repeat"/>
    <property type="match status" value="1"/>
</dbReference>
<evidence type="ECO:0000256" key="3">
    <source>
        <dbReference type="PROSITE-ProRule" id="PRU00023"/>
    </source>
</evidence>
<evidence type="ECO:0000313" key="6">
    <source>
        <dbReference type="Proteomes" id="UP000238924"/>
    </source>
</evidence>
<keyword evidence="1" id="KW-0677">Repeat</keyword>
<dbReference type="PROSITE" id="PS50088">
    <property type="entry name" value="ANK_REPEAT"/>
    <property type="match status" value="3"/>
</dbReference>
<keyword evidence="6" id="KW-1185">Reference proteome</keyword>
<gene>
    <name evidence="5" type="ORF">DJ52_06690</name>
</gene>
<dbReference type="InterPro" id="IPR036770">
    <property type="entry name" value="Ankyrin_rpt-contain_sf"/>
</dbReference>
<dbReference type="PANTHER" id="PTHR24141">
    <property type="entry name" value="2-5A-DEPENDENT RIBONUCLEASE"/>
    <property type="match status" value="1"/>
</dbReference>
<dbReference type="PROSITE" id="PS50297">
    <property type="entry name" value="ANK_REP_REGION"/>
    <property type="match status" value="1"/>
</dbReference>
<evidence type="ECO:0000313" key="5">
    <source>
        <dbReference type="EMBL" id="PPS22112.1"/>
    </source>
</evidence>
<dbReference type="PRINTS" id="PR01415">
    <property type="entry name" value="ANKYRIN"/>
</dbReference>
<keyword evidence="4" id="KW-0732">Signal</keyword>
<dbReference type="SMART" id="SM00248">
    <property type="entry name" value="ANK"/>
    <property type="match status" value="7"/>
</dbReference>
<feature type="repeat" description="ANK" evidence="3">
    <location>
        <begin position="331"/>
        <end position="363"/>
    </location>
</feature>
<dbReference type="InterPro" id="IPR002110">
    <property type="entry name" value="Ankyrin_rpt"/>
</dbReference>
<keyword evidence="2 3" id="KW-0040">ANK repeat</keyword>
<dbReference type="EMBL" id="JJMJ01000102">
    <property type="protein sequence ID" value="PPS22112.1"/>
    <property type="molecule type" value="Genomic_DNA"/>
</dbReference>
<feature type="repeat" description="ANK" evidence="3">
    <location>
        <begin position="210"/>
        <end position="242"/>
    </location>
</feature>
<dbReference type="PANTHER" id="PTHR24141:SF1">
    <property type="entry name" value="2-5A-DEPENDENT RIBONUCLEASE"/>
    <property type="match status" value="1"/>
</dbReference>